<feature type="domain" description="Tyrosine-protein phosphatase" evidence="5">
    <location>
        <begin position="51"/>
        <end position="220"/>
    </location>
</feature>
<organism evidence="7 8">
    <name type="scientific">Streblomastix strix</name>
    <dbReference type="NCBI Taxonomy" id="222440"/>
    <lineage>
        <taxon>Eukaryota</taxon>
        <taxon>Metamonada</taxon>
        <taxon>Preaxostyla</taxon>
        <taxon>Oxymonadida</taxon>
        <taxon>Streblomastigidae</taxon>
        <taxon>Streblomastix</taxon>
    </lineage>
</organism>
<keyword evidence="3" id="KW-0378">Hydrolase</keyword>
<dbReference type="AlphaFoldDB" id="A0A5J4X6B3"/>
<dbReference type="CDD" id="cd14498">
    <property type="entry name" value="DSP"/>
    <property type="match status" value="1"/>
</dbReference>
<dbReference type="GO" id="GO:0043409">
    <property type="term" value="P:negative regulation of MAPK cascade"/>
    <property type="evidence" value="ECO:0007669"/>
    <property type="project" value="TreeGrafter"/>
</dbReference>
<evidence type="ECO:0000313" key="7">
    <source>
        <dbReference type="EMBL" id="KAA6402771.1"/>
    </source>
</evidence>
<dbReference type="InterPro" id="IPR016130">
    <property type="entry name" value="Tyr_Pase_AS"/>
</dbReference>
<dbReference type="InterPro" id="IPR000387">
    <property type="entry name" value="Tyr_Pase_dom"/>
</dbReference>
<dbReference type="SMART" id="SM00195">
    <property type="entry name" value="DSPc"/>
    <property type="match status" value="1"/>
</dbReference>
<dbReference type="InterPro" id="IPR020422">
    <property type="entry name" value="TYR_PHOSPHATASE_DUAL_dom"/>
</dbReference>
<evidence type="ECO:0000259" key="5">
    <source>
        <dbReference type="PROSITE" id="PS50054"/>
    </source>
</evidence>
<evidence type="ECO:0000259" key="6">
    <source>
        <dbReference type="PROSITE" id="PS50056"/>
    </source>
</evidence>
<dbReference type="EMBL" id="SNRW01000188">
    <property type="protein sequence ID" value="KAA6402771.1"/>
    <property type="molecule type" value="Genomic_DNA"/>
</dbReference>
<proteinExistence type="inferred from homology"/>
<dbReference type="PANTHER" id="PTHR10159">
    <property type="entry name" value="DUAL SPECIFICITY PROTEIN PHOSPHATASE"/>
    <property type="match status" value="1"/>
</dbReference>
<dbReference type="PROSITE" id="PS00383">
    <property type="entry name" value="TYR_PHOSPHATASE_1"/>
    <property type="match status" value="1"/>
</dbReference>
<evidence type="ECO:0000313" key="8">
    <source>
        <dbReference type="Proteomes" id="UP000324800"/>
    </source>
</evidence>
<dbReference type="InterPro" id="IPR000340">
    <property type="entry name" value="Dual-sp_phosphatase_cat-dom"/>
</dbReference>
<feature type="domain" description="Tyrosine specific protein phosphatases" evidence="6">
    <location>
        <begin position="158"/>
        <end position="198"/>
    </location>
</feature>
<dbReference type="GO" id="GO:0005737">
    <property type="term" value="C:cytoplasm"/>
    <property type="evidence" value="ECO:0007669"/>
    <property type="project" value="TreeGrafter"/>
</dbReference>
<comment type="caution">
    <text evidence="7">The sequence shown here is derived from an EMBL/GenBank/DDBJ whole genome shotgun (WGS) entry which is preliminary data.</text>
</comment>
<dbReference type="InterPro" id="IPR029021">
    <property type="entry name" value="Prot-tyrosine_phosphatase-like"/>
</dbReference>
<accession>A0A5J4X6B3</accession>
<dbReference type="PROSITE" id="PS50056">
    <property type="entry name" value="TYR_PHOSPHATASE_2"/>
    <property type="match status" value="1"/>
</dbReference>
<dbReference type="GO" id="GO:0004725">
    <property type="term" value="F:protein tyrosine phosphatase activity"/>
    <property type="evidence" value="ECO:0007669"/>
    <property type="project" value="UniProtKB-EC"/>
</dbReference>
<sequence length="306" mass="35563">MSDLCKIITDCVQSNHIYTLDVEFDIFRSNYSVICSSTSEEITRRQNLFRIPNEIIPDLFLGGYMDEDEMVNIMKELRITHVLNCVKEYAPGLDGKSLEEYKVPEEVIVHHMGMEDDLEQQINFSETYQFIDSALNGCQKQSQQSSSSSSSSVILHRPRIFVHCFAGASRSASVVIGYLMVKYHLTFANAFEITFHQRSKIYPNAGFVKQLYLKEYELVDQFGVEDQQLKQLPKKDDNPFNAIEIELGKELHPLIRLQDISRLPSQSEFYLTRLIYLHSSAYKPAQKQWEMMKQDKEKEEKKTQDE</sequence>
<protein>
    <recommendedName>
        <fullName evidence="2">protein-tyrosine-phosphatase</fullName>
        <ecNumber evidence="2">3.1.3.48</ecNumber>
    </recommendedName>
</protein>
<dbReference type="SUPFAM" id="SSF52799">
    <property type="entry name" value="(Phosphotyrosine protein) phosphatases II"/>
    <property type="match status" value="1"/>
</dbReference>
<name>A0A5J4X6B3_9EUKA</name>
<dbReference type="Gene3D" id="3.90.190.10">
    <property type="entry name" value="Protein tyrosine phosphatase superfamily"/>
    <property type="match status" value="1"/>
</dbReference>
<comment type="similarity">
    <text evidence="1">Belongs to the protein-tyrosine phosphatase family. Non-receptor class dual specificity subfamily.</text>
</comment>
<dbReference type="PANTHER" id="PTHR10159:SF519">
    <property type="entry name" value="DUAL SPECIFICITY PROTEIN PHOSPHATASE MPK3"/>
    <property type="match status" value="1"/>
</dbReference>
<gene>
    <name evidence="7" type="ORF">EZS28_001706</name>
</gene>
<dbReference type="EC" id="3.1.3.48" evidence="2"/>
<evidence type="ECO:0000256" key="1">
    <source>
        <dbReference type="ARBA" id="ARBA00008601"/>
    </source>
</evidence>
<dbReference type="OrthoDB" id="2017893at2759"/>
<evidence type="ECO:0000256" key="4">
    <source>
        <dbReference type="ARBA" id="ARBA00022912"/>
    </source>
</evidence>
<dbReference type="Pfam" id="PF00782">
    <property type="entry name" value="DSPc"/>
    <property type="match status" value="1"/>
</dbReference>
<keyword evidence="4" id="KW-0904">Protein phosphatase</keyword>
<reference evidence="7 8" key="1">
    <citation type="submission" date="2019-03" db="EMBL/GenBank/DDBJ databases">
        <title>Single cell metagenomics reveals metabolic interactions within the superorganism composed of flagellate Streblomastix strix and complex community of Bacteroidetes bacteria on its surface.</title>
        <authorList>
            <person name="Treitli S.C."/>
            <person name="Kolisko M."/>
            <person name="Husnik F."/>
            <person name="Keeling P."/>
            <person name="Hampl V."/>
        </authorList>
    </citation>
    <scope>NUCLEOTIDE SEQUENCE [LARGE SCALE GENOMIC DNA]</scope>
    <source>
        <strain evidence="7">ST1C</strain>
    </source>
</reference>
<dbReference type="Proteomes" id="UP000324800">
    <property type="component" value="Unassembled WGS sequence"/>
</dbReference>
<dbReference type="PROSITE" id="PS50054">
    <property type="entry name" value="TYR_PHOSPHATASE_DUAL"/>
    <property type="match status" value="1"/>
</dbReference>
<evidence type="ECO:0000256" key="2">
    <source>
        <dbReference type="ARBA" id="ARBA00013064"/>
    </source>
</evidence>
<evidence type="ECO:0000256" key="3">
    <source>
        <dbReference type="ARBA" id="ARBA00022801"/>
    </source>
</evidence>